<name>A0AAW6U0P7_9BACT</name>
<proteinExistence type="predicted"/>
<reference evidence="1" key="1">
    <citation type="submission" date="2023-05" db="EMBL/GenBank/DDBJ databases">
        <title>Anaerotaeda fermentans gen. nov., sp. nov., a novel anaerobic planctomycete of the new family within the order Sedimentisphaerales isolated from Taman Peninsula, Russia.</title>
        <authorList>
            <person name="Khomyakova M.A."/>
            <person name="Merkel A.Y."/>
            <person name="Slobodkin A.I."/>
        </authorList>
    </citation>
    <scope>NUCLEOTIDE SEQUENCE</scope>
    <source>
        <strain evidence="1">M17dextr</strain>
    </source>
</reference>
<protein>
    <submittedName>
        <fullName evidence="1">Uncharacterized protein</fullName>
    </submittedName>
</protein>
<gene>
    <name evidence="1" type="ORF">QJ522_20535</name>
</gene>
<dbReference type="Proteomes" id="UP001431776">
    <property type="component" value="Unassembled WGS sequence"/>
</dbReference>
<dbReference type="RefSeq" id="WP_349246869.1">
    <property type="nucleotide sequence ID" value="NZ_JASCXX010000036.1"/>
</dbReference>
<evidence type="ECO:0000313" key="2">
    <source>
        <dbReference type="Proteomes" id="UP001431776"/>
    </source>
</evidence>
<accession>A0AAW6U0P7</accession>
<dbReference type="EMBL" id="JASCXX010000036">
    <property type="protein sequence ID" value="MDI6451462.1"/>
    <property type="molecule type" value="Genomic_DNA"/>
</dbReference>
<comment type="caution">
    <text evidence="1">The sequence shown here is derived from an EMBL/GenBank/DDBJ whole genome shotgun (WGS) entry which is preliminary data.</text>
</comment>
<dbReference type="AlphaFoldDB" id="A0AAW6U0P7"/>
<sequence>MTSKTHTPQDKDDKAVRTLEEICENTRAIRRVVNRILDHLHETQDTDDDYDPYTLDWADLDNYDDMYY</sequence>
<organism evidence="1 2">
    <name type="scientific">Anaerobaca lacustris</name>
    <dbReference type="NCBI Taxonomy" id="3044600"/>
    <lineage>
        <taxon>Bacteria</taxon>
        <taxon>Pseudomonadati</taxon>
        <taxon>Planctomycetota</taxon>
        <taxon>Phycisphaerae</taxon>
        <taxon>Sedimentisphaerales</taxon>
        <taxon>Anaerobacaceae</taxon>
        <taxon>Anaerobaca</taxon>
    </lineage>
</organism>
<keyword evidence="2" id="KW-1185">Reference proteome</keyword>
<evidence type="ECO:0000313" key="1">
    <source>
        <dbReference type="EMBL" id="MDI6451462.1"/>
    </source>
</evidence>